<evidence type="ECO:0000256" key="4">
    <source>
        <dbReference type="NCBIfam" id="TIGR00746"/>
    </source>
</evidence>
<dbReference type="PRINTS" id="PR01469">
    <property type="entry name" value="CARBMTKINASE"/>
</dbReference>
<dbReference type="AlphaFoldDB" id="A0A7V1LNE4"/>
<evidence type="ECO:0000256" key="1">
    <source>
        <dbReference type="ARBA" id="ARBA00011066"/>
    </source>
</evidence>
<gene>
    <name evidence="7" type="primary">arcC</name>
    <name evidence="7" type="ORF">ENJ10_08430</name>
</gene>
<comment type="caution">
    <text evidence="7">The sequence shown here is derived from an EMBL/GenBank/DDBJ whole genome shotgun (WGS) entry which is preliminary data.</text>
</comment>
<dbReference type="InterPro" id="IPR003964">
    <property type="entry name" value="Carb_kinase"/>
</dbReference>
<dbReference type="NCBIfam" id="NF009007">
    <property type="entry name" value="PRK12352.1"/>
    <property type="match status" value="1"/>
</dbReference>
<dbReference type="InterPro" id="IPR001048">
    <property type="entry name" value="Asp/Glu/Uridylate_kinase"/>
</dbReference>
<dbReference type="GO" id="GO:0019546">
    <property type="term" value="P:L-arginine deiminase pathway"/>
    <property type="evidence" value="ECO:0007669"/>
    <property type="project" value="TreeGrafter"/>
</dbReference>
<dbReference type="SUPFAM" id="SSF53633">
    <property type="entry name" value="Carbamate kinase-like"/>
    <property type="match status" value="1"/>
</dbReference>
<dbReference type="InterPro" id="IPR036393">
    <property type="entry name" value="AceGlu_kinase-like_sf"/>
</dbReference>
<organism evidence="7">
    <name type="scientific">Caldithrix abyssi</name>
    <dbReference type="NCBI Taxonomy" id="187145"/>
    <lineage>
        <taxon>Bacteria</taxon>
        <taxon>Pseudomonadati</taxon>
        <taxon>Calditrichota</taxon>
        <taxon>Calditrichia</taxon>
        <taxon>Calditrichales</taxon>
        <taxon>Calditrichaceae</taxon>
        <taxon>Caldithrix</taxon>
    </lineage>
</organism>
<sequence length="312" mass="33705">MKTYVVALGGNAITRESEEGNITEQFENTRRSLSGVVHLIGQGHRVIITHGNGPQVGNALIRVEETRGIVPPLPLGVIVADLEGGMGYMIEQCLQNKLSDARLHREVTTVLTQVVVDPGDPSIKEPSKFVGPFFKKEQVEELQRTRGWIMKEDKGRGYRRVVPSPFPREIVEKNVIKTLLEAGGVVVAAGGGGIPVYRDKRGWLEGVDAVIDKDLASALLGNQVGADILMILTGVDKVAVNFGTPQQKELDSLSVDEARRYLEAGEFPKGSMGPKIQAAINFIRGGGQEVIISSIENAVSALEGETGTRIHP</sequence>
<keyword evidence="3 5" id="KW-0418">Kinase</keyword>
<evidence type="ECO:0000313" key="7">
    <source>
        <dbReference type="EMBL" id="HED10702.1"/>
    </source>
</evidence>
<dbReference type="NCBIfam" id="TIGR00746">
    <property type="entry name" value="arcC"/>
    <property type="match status" value="1"/>
</dbReference>
<dbReference type="PIRSF" id="PIRSF000723">
    <property type="entry name" value="Carbamate_kin"/>
    <property type="match status" value="1"/>
</dbReference>
<name>A0A7V1LNE4_CALAY</name>
<feature type="domain" description="Aspartate/glutamate/uridylate kinase" evidence="6">
    <location>
        <begin position="2"/>
        <end position="292"/>
    </location>
</feature>
<dbReference type="GO" id="GO:0008804">
    <property type="term" value="F:carbamate kinase activity"/>
    <property type="evidence" value="ECO:0007669"/>
    <property type="project" value="UniProtKB-UniRule"/>
</dbReference>
<dbReference type="Gene3D" id="3.40.1160.10">
    <property type="entry name" value="Acetylglutamate kinase-like"/>
    <property type="match status" value="1"/>
</dbReference>
<dbReference type="Proteomes" id="UP000886005">
    <property type="component" value="Unassembled WGS sequence"/>
</dbReference>
<evidence type="ECO:0000256" key="3">
    <source>
        <dbReference type="ARBA" id="ARBA00022777"/>
    </source>
</evidence>
<dbReference type="PANTHER" id="PTHR30409">
    <property type="entry name" value="CARBAMATE KINASE"/>
    <property type="match status" value="1"/>
</dbReference>
<comment type="similarity">
    <text evidence="1 5">Belongs to the carbamate kinase family.</text>
</comment>
<reference evidence="7" key="1">
    <citation type="journal article" date="2020" name="mSystems">
        <title>Genome- and Community-Level Interaction Insights into Carbon Utilization and Element Cycling Functions of Hydrothermarchaeota in Hydrothermal Sediment.</title>
        <authorList>
            <person name="Zhou Z."/>
            <person name="Liu Y."/>
            <person name="Xu W."/>
            <person name="Pan J."/>
            <person name="Luo Z.H."/>
            <person name="Li M."/>
        </authorList>
    </citation>
    <scope>NUCLEOTIDE SEQUENCE [LARGE SCALE GENOMIC DNA]</scope>
    <source>
        <strain evidence="7">HyVt-456</strain>
    </source>
</reference>
<evidence type="ECO:0000256" key="2">
    <source>
        <dbReference type="ARBA" id="ARBA00022679"/>
    </source>
</evidence>
<dbReference type="CDD" id="cd04235">
    <property type="entry name" value="AAK_CK"/>
    <property type="match status" value="1"/>
</dbReference>
<dbReference type="Pfam" id="PF00696">
    <property type="entry name" value="AA_kinase"/>
    <property type="match status" value="1"/>
</dbReference>
<accession>A0A7V1LNE4</accession>
<dbReference type="FunFam" id="3.40.1160.10:FF:000007">
    <property type="entry name" value="Carbamate kinase"/>
    <property type="match status" value="1"/>
</dbReference>
<evidence type="ECO:0000256" key="5">
    <source>
        <dbReference type="PIRNR" id="PIRNR000723"/>
    </source>
</evidence>
<keyword evidence="2 5" id="KW-0808">Transferase</keyword>
<dbReference type="GO" id="GO:0005829">
    <property type="term" value="C:cytosol"/>
    <property type="evidence" value="ECO:0007669"/>
    <property type="project" value="TreeGrafter"/>
</dbReference>
<protein>
    <recommendedName>
        <fullName evidence="4 5">Carbamate kinase</fullName>
    </recommendedName>
</protein>
<dbReference type="PANTHER" id="PTHR30409:SF1">
    <property type="entry name" value="CARBAMATE KINASE-RELATED"/>
    <property type="match status" value="1"/>
</dbReference>
<evidence type="ECO:0000259" key="6">
    <source>
        <dbReference type="Pfam" id="PF00696"/>
    </source>
</evidence>
<dbReference type="EMBL" id="DRLD01000230">
    <property type="protein sequence ID" value="HED10702.1"/>
    <property type="molecule type" value="Genomic_DNA"/>
</dbReference>
<proteinExistence type="inferred from homology"/>